<accession>A0A6V8NFG5</accession>
<dbReference type="Proteomes" id="UP000569018">
    <property type="component" value="Unassembled WGS sequence"/>
</dbReference>
<gene>
    <name evidence="11" type="ORF">HKBW3S03_00516</name>
    <name evidence="12" type="ORF">HKBW3S44_00192</name>
    <name evidence="13" type="ORF">HKBW3S47_00282</name>
</gene>
<proteinExistence type="predicted"/>
<evidence type="ECO:0000256" key="7">
    <source>
        <dbReference type="ARBA" id="ARBA00023004"/>
    </source>
</evidence>
<evidence type="ECO:0000256" key="4">
    <source>
        <dbReference type="ARBA" id="ARBA00022448"/>
    </source>
</evidence>
<keyword evidence="7" id="KW-0408">Iron</keyword>
<dbReference type="Gene3D" id="3.30.70.20">
    <property type="match status" value="1"/>
</dbReference>
<keyword evidence="4" id="KW-0813">Transport</keyword>
<keyword evidence="6" id="KW-0249">Electron transport</keyword>
<dbReference type="PROSITE" id="PS51379">
    <property type="entry name" value="4FE4S_FER_2"/>
    <property type="match status" value="1"/>
</dbReference>
<reference evidence="14 15" key="1">
    <citation type="journal article" date="2020" name="Front. Microbiol.">
        <title>Single-cell genomics of novel Actinobacteria with the Wood-Ljungdahl pathway discovered in a serpentinizing system.</title>
        <authorList>
            <person name="Merino N."/>
            <person name="Kawai M."/>
            <person name="Boyd E.S."/>
            <person name="Colman D.R."/>
            <person name="McGlynn S.E."/>
            <person name="Nealson K.H."/>
            <person name="Kurokawa K."/>
            <person name="Hongoh Y."/>
        </authorList>
    </citation>
    <scope>NUCLEOTIDE SEQUENCE [LARGE SCALE GENOMIC DNA]</scope>
    <source>
        <strain evidence="11 16">S03</strain>
        <strain evidence="12 14">S44</strain>
        <strain evidence="13 15">S47</strain>
    </source>
</reference>
<dbReference type="InterPro" id="IPR017896">
    <property type="entry name" value="4Fe4S_Fe-S-bd"/>
</dbReference>
<evidence type="ECO:0000256" key="8">
    <source>
        <dbReference type="ARBA" id="ARBA00023014"/>
    </source>
</evidence>
<evidence type="ECO:0000256" key="9">
    <source>
        <dbReference type="ARBA" id="ARBA00023231"/>
    </source>
</evidence>
<dbReference type="Proteomes" id="UP000561271">
    <property type="component" value="Unassembled WGS sequence"/>
</dbReference>
<evidence type="ECO:0000256" key="6">
    <source>
        <dbReference type="ARBA" id="ARBA00022982"/>
    </source>
</evidence>
<dbReference type="InterPro" id="IPR012206">
    <property type="entry name" value="Fd_FixX"/>
</dbReference>
<feature type="domain" description="4Fe-4S ferredoxin-type" evidence="10">
    <location>
        <begin position="24"/>
        <end position="55"/>
    </location>
</feature>
<dbReference type="PIRSF" id="PIRSF036548">
    <property type="entry name" value="Fdx_FixX"/>
    <property type="match status" value="1"/>
</dbReference>
<dbReference type="PANTHER" id="PTHR43082:SF3">
    <property type="entry name" value="FERREDOXIN-LIKE PROTEIN YDIT"/>
    <property type="match status" value="1"/>
</dbReference>
<dbReference type="EMBL" id="BLSD01000008">
    <property type="protein sequence ID" value="GFP38581.1"/>
    <property type="molecule type" value="Genomic_DNA"/>
</dbReference>
<evidence type="ECO:0000256" key="2">
    <source>
        <dbReference type="ARBA" id="ARBA00009192"/>
    </source>
</evidence>
<sequence length="95" mass="10740">MEGGTLKIEDKLYLDRFVSDDTSHLIIIDQGVCAQCELKPCINTCPAHVYQWEGDRISVAYEGCLEDGACRIVRPYGNIDWRYPRGGFGVSYKYG</sequence>
<evidence type="ECO:0000313" key="12">
    <source>
        <dbReference type="EMBL" id="GFP36509.1"/>
    </source>
</evidence>
<evidence type="ECO:0000256" key="5">
    <source>
        <dbReference type="ARBA" id="ARBA00022723"/>
    </source>
</evidence>
<dbReference type="GO" id="GO:0051536">
    <property type="term" value="F:iron-sulfur cluster binding"/>
    <property type="evidence" value="ECO:0007669"/>
    <property type="project" value="UniProtKB-KW"/>
</dbReference>
<keyword evidence="5" id="KW-0479">Metal-binding</keyword>
<dbReference type="Proteomes" id="UP000574717">
    <property type="component" value="Unassembled WGS sequence"/>
</dbReference>
<dbReference type="AlphaFoldDB" id="A0A6V8NFG5"/>
<dbReference type="GO" id="GO:0005506">
    <property type="term" value="F:iron ion binding"/>
    <property type="evidence" value="ECO:0007669"/>
    <property type="project" value="InterPro"/>
</dbReference>
<evidence type="ECO:0000313" key="11">
    <source>
        <dbReference type="EMBL" id="GFP19012.1"/>
    </source>
</evidence>
<comment type="function">
    <text evidence="1">Could be a 3Fe-4S cluster-containing protein.</text>
</comment>
<evidence type="ECO:0000313" key="13">
    <source>
        <dbReference type="EMBL" id="GFP38581.1"/>
    </source>
</evidence>
<comment type="similarity">
    <text evidence="2">To ferredoxins from P.putida and C.tartarivorum, ferredoxin I from A.vinelandii, ferredoxin II from D.desulfuricans.</text>
</comment>
<evidence type="ECO:0000256" key="1">
    <source>
        <dbReference type="ARBA" id="ARBA00003208"/>
    </source>
</evidence>
<organism evidence="11 16">
    <name type="scientific">Candidatus Hakubella thermalkaliphila</name>
    <dbReference type="NCBI Taxonomy" id="2754717"/>
    <lineage>
        <taxon>Bacteria</taxon>
        <taxon>Bacillati</taxon>
        <taxon>Actinomycetota</taxon>
        <taxon>Actinomycetota incertae sedis</taxon>
        <taxon>Candidatus Hakubellales</taxon>
        <taxon>Candidatus Hakubellaceae</taxon>
        <taxon>Candidatus Hakubella</taxon>
    </lineage>
</organism>
<comment type="caution">
    <text evidence="11">The sequence shown here is derived from an EMBL/GenBank/DDBJ whole genome shotgun (WGS) entry which is preliminary data.</text>
</comment>
<keyword evidence="8" id="KW-0411">Iron-sulfur</keyword>
<protein>
    <recommendedName>
        <fullName evidence="3">Ferredoxin-like protein</fullName>
    </recommendedName>
</protein>
<dbReference type="PANTHER" id="PTHR43082">
    <property type="entry name" value="FERREDOXIN-LIKE"/>
    <property type="match status" value="1"/>
</dbReference>
<keyword evidence="9" id="KW-0535">Nitrogen fixation</keyword>
<dbReference type="EMBL" id="BLRU01000029">
    <property type="protein sequence ID" value="GFP19012.1"/>
    <property type="molecule type" value="Genomic_DNA"/>
</dbReference>
<dbReference type="Pfam" id="PF05187">
    <property type="entry name" value="Fer4_ETF_QO"/>
    <property type="match status" value="1"/>
</dbReference>
<dbReference type="InterPro" id="IPR007859">
    <property type="entry name" value="ETF-QO/FixX_C"/>
</dbReference>
<evidence type="ECO:0000259" key="10">
    <source>
        <dbReference type="PROSITE" id="PS51379"/>
    </source>
</evidence>
<dbReference type="SUPFAM" id="SSF54862">
    <property type="entry name" value="4Fe-4S ferredoxins"/>
    <property type="match status" value="1"/>
</dbReference>
<dbReference type="EMBL" id="BLSC01000008">
    <property type="protein sequence ID" value="GFP36509.1"/>
    <property type="molecule type" value="Genomic_DNA"/>
</dbReference>
<evidence type="ECO:0000256" key="3">
    <source>
        <dbReference type="ARBA" id="ARBA00020378"/>
    </source>
</evidence>
<evidence type="ECO:0000313" key="14">
    <source>
        <dbReference type="Proteomes" id="UP000561271"/>
    </source>
</evidence>
<name>A0A6V8NFG5_9ACTN</name>
<evidence type="ECO:0000313" key="15">
    <source>
        <dbReference type="Proteomes" id="UP000569018"/>
    </source>
</evidence>
<evidence type="ECO:0000313" key="16">
    <source>
        <dbReference type="Proteomes" id="UP000574717"/>
    </source>
</evidence>